<gene>
    <name evidence="7" type="ORF">GCM10011611_14660</name>
</gene>
<reference evidence="7" key="2">
    <citation type="submission" date="2020-09" db="EMBL/GenBank/DDBJ databases">
        <authorList>
            <person name="Sun Q."/>
            <person name="Zhou Y."/>
        </authorList>
    </citation>
    <scope>NUCLEOTIDE SEQUENCE</scope>
    <source>
        <strain evidence="7">CGMCC 1.15725</strain>
    </source>
</reference>
<evidence type="ECO:0000256" key="4">
    <source>
        <dbReference type="SAM" id="MobiDB-lite"/>
    </source>
</evidence>
<evidence type="ECO:0000256" key="1">
    <source>
        <dbReference type="ARBA" id="ARBA00023002"/>
    </source>
</evidence>
<keyword evidence="2" id="KW-0408">Iron</keyword>
<dbReference type="PANTHER" id="PTHR23150:SF36">
    <property type="entry name" value="HERCYNINE OXYGENASE"/>
    <property type="match status" value="1"/>
</dbReference>
<dbReference type="PANTHER" id="PTHR23150">
    <property type="entry name" value="SULFATASE MODIFYING FACTOR 1, 2"/>
    <property type="match status" value="1"/>
</dbReference>
<comment type="pathway">
    <text evidence="3">Amino-acid biosynthesis; ergothioneine biosynthesis.</text>
</comment>
<reference evidence="7" key="1">
    <citation type="journal article" date="2014" name="Int. J. Syst. Evol. Microbiol.">
        <title>Complete genome sequence of Corynebacterium casei LMG S-19264T (=DSM 44701T), isolated from a smear-ripened cheese.</title>
        <authorList>
            <consortium name="US DOE Joint Genome Institute (JGI-PGF)"/>
            <person name="Walter F."/>
            <person name="Albersmeier A."/>
            <person name="Kalinowski J."/>
            <person name="Ruckert C."/>
        </authorList>
    </citation>
    <scope>NUCLEOTIDE SEQUENCE</scope>
    <source>
        <strain evidence="7">CGMCC 1.15725</strain>
    </source>
</reference>
<feature type="domain" description="DinB-like" evidence="6">
    <location>
        <begin position="2"/>
        <end position="128"/>
    </location>
</feature>
<dbReference type="InterPro" id="IPR024775">
    <property type="entry name" value="DinB-like"/>
</dbReference>
<evidence type="ECO:0000313" key="7">
    <source>
        <dbReference type="EMBL" id="GGF10177.1"/>
    </source>
</evidence>
<evidence type="ECO:0000259" key="5">
    <source>
        <dbReference type="Pfam" id="PF03781"/>
    </source>
</evidence>
<evidence type="ECO:0000256" key="3">
    <source>
        <dbReference type="ARBA" id="ARBA00037882"/>
    </source>
</evidence>
<dbReference type="Pfam" id="PF12867">
    <property type="entry name" value="DinB_2"/>
    <property type="match status" value="1"/>
</dbReference>
<keyword evidence="1" id="KW-0560">Oxidoreductase</keyword>
<dbReference type="Gene3D" id="3.90.1580.10">
    <property type="entry name" value="paralog of FGE (formylglycine-generating enzyme)"/>
    <property type="match status" value="2"/>
</dbReference>
<dbReference type="EMBL" id="BMJQ01000003">
    <property type="protein sequence ID" value="GGF10177.1"/>
    <property type="molecule type" value="Genomic_DNA"/>
</dbReference>
<dbReference type="RefSeq" id="WP_229743555.1">
    <property type="nucleotide sequence ID" value="NZ_BMJQ01000003.1"/>
</dbReference>
<dbReference type="Proteomes" id="UP000646365">
    <property type="component" value="Unassembled WGS sequence"/>
</dbReference>
<dbReference type="InterPro" id="IPR042095">
    <property type="entry name" value="SUMF_sf"/>
</dbReference>
<dbReference type="InterPro" id="IPR016187">
    <property type="entry name" value="CTDL_fold"/>
</dbReference>
<organism evidence="7 8">
    <name type="scientific">Aliidongia dinghuensis</name>
    <dbReference type="NCBI Taxonomy" id="1867774"/>
    <lineage>
        <taxon>Bacteria</taxon>
        <taxon>Pseudomonadati</taxon>
        <taxon>Pseudomonadota</taxon>
        <taxon>Alphaproteobacteria</taxon>
        <taxon>Rhodospirillales</taxon>
        <taxon>Dongiaceae</taxon>
        <taxon>Aliidongia</taxon>
    </lineage>
</organism>
<dbReference type="InterPro" id="IPR017806">
    <property type="entry name" value="EgtB"/>
</dbReference>
<feature type="region of interest" description="Disordered" evidence="4">
    <location>
        <begin position="1"/>
        <end position="28"/>
    </location>
</feature>
<dbReference type="InterPro" id="IPR051043">
    <property type="entry name" value="Sulfatase_Mod_Factor_Kinase"/>
</dbReference>
<feature type="domain" description="Sulfatase-modifying factor enzyme-like" evidence="5">
    <location>
        <begin position="163"/>
        <end position="310"/>
    </location>
</feature>
<dbReference type="SUPFAM" id="SSF56436">
    <property type="entry name" value="C-type lectin-like"/>
    <property type="match status" value="1"/>
</dbReference>
<name>A0A8J3E2G9_9PROT</name>
<feature type="compositionally biased region" description="Low complexity" evidence="4">
    <location>
        <begin position="1"/>
        <end position="16"/>
    </location>
</feature>
<dbReference type="Pfam" id="PF03781">
    <property type="entry name" value="FGE-sulfatase"/>
    <property type="match status" value="1"/>
</dbReference>
<evidence type="ECO:0000256" key="2">
    <source>
        <dbReference type="ARBA" id="ARBA00023004"/>
    </source>
</evidence>
<keyword evidence="8" id="KW-1185">Reference proteome</keyword>
<comment type="caution">
    <text evidence="7">The sequence shown here is derived from an EMBL/GenBank/DDBJ whole genome shotgun (WGS) entry which is preliminary data.</text>
</comment>
<evidence type="ECO:0000259" key="6">
    <source>
        <dbReference type="Pfam" id="PF12867"/>
    </source>
</evidence>
<accession>A0A8J3E2G9</accession>
<evidence type="ECO:0000313" key="8">
    <source>
        <dbReference type="Proteomes" id="UP000646365"/>
    </source>
</evidence>
<sequence length="395" mass="44363">MVRAATEALAAPLSAEDQTVQSMPDASPTKWHRAHTTWFFETFVLRPHAPAYRPFDERFFYLFNSYYEAIGPRHDRPARGLITRPGIAEIAAYRAHVDEAMAVLLDDPSPALAALVELGLHHEQQHQELLLTDIKHAFGANPFAPVYVPQPARDAASAPKLGWIDLPVGIRQIGHDGEGFAFDNEGPAHQVLITRGRIADRPVSVGEYLEFMADDGYTTASLWLSEGWATAQAQGWQAPTYWERHDGRWQVRTLHGLLDLEPAEPVCHVSFFEAAAYAVWAGKRLPTEFEWEIAARYHGGAAGWIDQVRPHPRPLVAGFHQDVWEWTGSAYLPYPGFRPPAGAIGEYNGKFMINQMVLRGRSCATPPGHERLTYRNFFPTSARWQFSGFRLAEDL</sequence>
<dbReference type="InterPro" id="IPR005532">
    <property type="entry name" value="SUMF_dom"/>
</dbReference>
<proteinExistence type="predicted"/>
<protein>
    <submittedName>
        <fullName evidence="7">Ergothioneine biosynthesis protein EgtB</fullName>
    </submittedName>
</protein>
<dbReference type="GO" id="GO:0052699">
    <property type="term" value="P:ergothioneine biosynthetic process"/>
    <property type="evidence" value="ECO:0007669"/>
    <property type="project" value="InterPro"/>
</dbReference>
<dbReference type="AlphaFoldDB" id="A0A8J3E2G9"/>
<dbReference type="NCBIfam" id="TIGR03440">
    <property type="entry name" value="egtB_TIGR03440"/>
    <property type="match status" value="1"/>
</dbReference>